<keyword evidence="2" id="KW-1185">Reference proteome</keyword>
<protein>
    <submittedName>
        <fullName evidence="1">Uncharacterized protein</fullName>
    </submittedName>
</protein>
<gene>
    <name evidence="1" type="ORF">NFRAN_0371</name>
</gene>
<name>A0A484I9M4_9ARCH</name>
<sequence length="38" mass="4887">MFTTMIKERSQVIYYRNVLRYKETVTYYLPKTNRIRYF</sequence>
<dbReference type="KEGG" id="nfn:NFRAN_0371"/>
<proteinExistence type="predicted"/>
<dbReference type="EMBL" id="LR216287">
    <property type="protein sequence ID" value="VFJ12692.1"/>
    <property type="molecule type" value="Genomic_DNA"/>
</dbReference>
<dbReference type="AlphaFoldDB" id="A0A484I9M4"/>
<accession>A0A484I9M4</accession>
<evidence type="ECO:0000313" key="1">
    <source>
        <dbReference type="EMBL" id="VFJ12692.1"/>
    </source>
</evidence>
<reference evidence="1 2" key="1">
    <citation type="submission" date="2019-02" db="EMBL/GenBank/DDBJ databases">
        <authorList>
            <person name="Lehtovirta-Morley E L."/>
        </authorList>
    </citation>
    <scope>NUCLEOTIDE SEQUENCE [LARGE SCALE GENOMIC DNA]</scope>
    <source>
        <strain evidence="1">NFRAN1</strain>
    </source>
</reference>
<evidence type="ECO:0000313" key="2">
    <source>
        <dbReference type="Proteomes" id="UP000294299"/>
    </source>
</evidence>
<organism evidence="1 2">
    <name type="scientific">Candidatus Nitrosocosmicus franklandianus</name>
    <dbReference type="NCBI Taxonomy" id="1798806"/>
    <lineage>
        <taxon>Archaea</taxon>
        <taxon>Nitrososphaerota</taxon>
        <taxon>Nitrososphaeria</taxon>
        <taxon>Nitrososphaerales</taxon>
        <taxon>Nitrososphaeraceae</taxon>
        <taxon>Candidatus Nitrosocosmicus</taxon>
    </lineage>
</organism>
<dbReference type="Proteomes" id="UP000294299">
    <property type="component" value="Chromosome NFRAN"/>
</dbReference>